<evidence type="ECO:0000256" key="5">
    <source>
        <dbReference type="ARBA" id="ARBA00023254"/>
    </source>
</evidence>
<accession>M1VHV7</accession>
<dbReference type="Gene3D" id="1.10.1420.10">
    <property type="match status" value="2"/>
</dbReference>
<keyword evidence="2" id="KW-0547">Nucleotide-binding</keyword>
<dbReference type="Gene3D" id="3.30.420.110">
    <property type="entry name" value="MutS, connector domain"/>
    <property type="match status" value="1"/>
</dbReference>
<evidence type="ECO:0000313" key="9">
    <source>
        <dbReference type="Proteomes" id="UP000007014"/>
    </source>
</evidence>
<dbReference type="PANTHER" id="PTHR11361:SF21">
    <property type="entry name" value="MUTS PROTEIN HOMOLOG 4"/>
    <property type="match status" value="1"/>
</dbReference>
<dbReference type="HOGENOM" id="CLU_002472_7_2_1"/>
<dbReference type="AlphaFoldDB" id="M1VHV7"/>
<feature type="domain" description="DNA mismatch repair proteins mutS family" evidence="7">
    <location>
        <begin position="628"/>
        <end position="831"/>
    </location>
</feature>
<dbReference type="InterPro" id="IPR007861">
    <property type="entry name" value="DNA_mismatch_repair_MutS_clamp"/>
</dbReference>
<keyword evidence="4" id="KW-0238">DNA-binding</keyword>
<protein>
    <submittedName>
        <fullName evidence="8">MutS family DNA mismatch repair protein MSH4</fullName>
    </submittedName>
</protein>
<evidence type="ECO:0000256" key="1">
    <source>
        <dbReference type="ARBA" id="ARBA00006271"/>
    </source>
</evidence>
<dbReference type="OMA" id="KMTMLYK"/>
<reference evidence="8 9" key="1">
    <citation type="journal article" date="2004" name="Nature">
        <title>Genome sequence of the ultrasmall unicellular red alga Cyanidioschyzon merolae 10D.</title>
        <authorList>
            <person name="Matsuzaki M."/>
            <person name="Misumi O."/>
            <person name="Shin-i T."/>
            <person name="Maruyama S."/>
            <person name="Takahara M."/>
            <person name="Miyagishima S."/>
            <person name="Mori T."/>
            <person name="Nishida K."/>
            <person name="Yagisawa F."/>
            <person name="Nishida K."/>
            <person name="Yoshida Y."/>
            <person name="Nishimura Y."/>
            <person name="Nakao S."/>
            <person name="Kobayashi T."/>
            <person name="Momoyama Y."/>
            <person name="Higashiyama T."/>
            <person name="Minoda A."/>
            <person name="Sano M."/>
            <person name="Nomoto H."/>
            <person name="Oishi K."/>
            <person name="Hayashi H."/>
            <person name="Ohta F."/>
            <person name="Nishizaka S."/>
            <person name="Haga S."/>
            <person name="Miura S."/>
            <person name="Morishita T."/>
            <person name="Kabeya Y."/>
            <person name="Terasawa K."/>
            <person name="Suzuki Y."/>
            <person name="Ishii Y."/>
            <person name="Asakawa S."/>
            <person name="Takano H."/>
            <person name="Ohta N."/>
            <person name="Kuroiwa H."/>
            <person name="Tanaka K."/>
            <person name="Shimizu N."/>
            <person name="Sugano S."/>
            <person name="Sato N."/>
            <person name="Nozaki H."/>
            <person name="Ogasawara N."/>
            <person name="Kohara Y."/>
            <person name="Kuroiwa T."/>
        </authorList>
    </citation>
    <scope>NUCLEOTIDE SEQUENCE [LARGE SCALE GENOMIC DNA]</scope>
    <source>
        <strain evidence="8 9">10D</strain>
    </source>
</reference>
<gene>
    <name evidence="8" type="ORF">CYME_CMK199C</name>
</gene>
<dbReference type="InterPro" id="IPR000432">
    <property type="entry name" value="DNA_mismatch_repair_MutS_C"/>
</dbReference>
<dbReference type="GO" id="GO:0030983">
    <property type="term" value="F:mismatched DNA binding"/>
    <property type="evidence" value="ECO:0007669"/>
    <property type="project" value="InterPro"/>
</dbReference>
<keyword evidence="5" id="KW-0469">Meiosis</keyword>
<dbReference type="InterPro" id="IPR007696">
    <property type="entry name" value="DNA_mismatch_repair_MutS_core"/>
</dbReference>
<dbReference type="Pfam" id="PF05192">
    <property type="entry name" value="MutS_III"/>
    <property type="match status" value="1"/>
</dbReference>
<dbReference type="SUPFAM" id="SSF53150">
    <property type="entry name" value="DNA repair protein MutS, domain II"/>
    <property type="match status" value="1"/>
</dbReference>
<organism evidence="8 9">
    <name type="scientific">Cyanidioschyzon merolae (strain NIES-3377 / 10D)</name>
    <name type="common">Unicellular red alga</name>
    <dbReference type="NCBI Taxonomy" id="280699"/>
    <lineage>
        <taxon>Eukaryota</taxon>
        <taxon>Rhodophyta</taxon>
        <taxon>Bangiophyceae</taxon>
        <taxon>Cyanidiales</taxon>
        <taxon>Cyanidiaceae</taxon>
        <taxon>Cyanidioschyzon</taxon>
    </lineage>
</organism>
<keyword evidence="3" id="KW-0067">ATP-binding</keyword>
<dbReference type="InterPro" id="IPR027417">
    <property type="entry name" value="P-loop_NTPase"/>
</dbReference>
<evidence type="ECO:0000259" key="6">
    <source>
        <dbReference type="SMART" id="SM00533"/>
    </source>
</evidence>
<sequence length="914" mass="101363">MSRLVTGSSRSLRTLSKRSGTFASRSTRLTSTNTTRSLVLAGVLIQDKGRRVGVAACFVDACRVELRQFTDNYAYDRLAVGLEVLDPSELVVPDGIALSILAPILQRDQGVATTSISGDGSGTVHADSRRAVPIPRRLFNEQIGLELMERFAVDAAAIRLSASQPERDLATAACAAVLQYLEHRGELSFRPRAVQFVFTNCEDALFMDSCTVHCLELVERGDSESGTDADISLQRTLRFTQTAEGARALRRAILEPPANRTVIEERLDALDFMLSNDAIYYELKEALRQTPSVERTIAQIFHIYPRARESLGMQAQSHIRDARVHGAQSIDHVVDFRFVRSVWQLRRALDSLFRIREALDVFLEERSTQTGTRTLPVLLEWCRNVARLTALTDLHHELGRCLASTTEVELELGSTERNRLHIAFALRAGANPLLDAARRALSDTVSSVHHLAEATKGQLRCPRLHVAYSTLRGYHFVLPLRDAVQQSLTRTEIGGVLLRYPVRSGKKLLFTTDALIRLNMQYQETLAEIWHLSSKELSKLAEMATSTASAHAIHEFCDCVAALDVTLALATCIRRARDRSSCPWVRPQFPDTNVMAMKDGRHLLLSHLYEAQRRDPPRPNDVYIDDAHNVMLLFGANASGKSVYMRQTALIVVLAQMGCFVPAAFASMPVYSVLLVRSRSDDALEHNLSSFAMEMREITSALHYIDGEALSSALNPLDQERRIHKLVLFDEVGRSTGSLDGKSIAWAMLEYLSDTTAHIIFATHFSELARTQTYLPNVHVMHLQSRVENGTLYHDYKLVEGAPASSRYGAEVAAQAGLPSAVVTRALQFRGVFSGDASTSTTTPTATDTGNQGFLSIDDETWAHCRWYTKANTLLQRLVMLSYVATSPEDQCAGVAELASVFADLFETPTAVTR</sequence>
<dbReference type="Pfam" id="PF00488">
    <property type="entry name" value="MutS_V"/>
    <property type="match status" value="1"/>
</dbReference>
<dbReference type="GO" id="GO:0005524">
    <property type="term" value="F:ATP binding"/>
    <property type="evidence" value="ECO:0007669"/>
    <property type="project" value="UniProtKB-KW"/>
</dbReference>
<evidence type="ECO:0000259" key="7">
    <source>
        <dbReference type="SMART" id="SM00534"/>
    </source>
</evidence>
<dbReference type="InterPro" id="IPR036678">
    <property type="entry name" value="MutS_con_dom_sf"/>
</dbReference>
<dbReference type="Gene3D" id="3.40.50.300">
    <property type="entry name" value="P-loop containing nucleotide triphosphate hydrolases"/>
    <property type="match status" value="1"/>
</dbReference>
<dbReference type="EMBL" id="AP006493">
    <property type="protein sequence ID" value="BAM80563.1"/>
    <property type="molecule type" value="Genomic_DNA"/>
</dbReference>
<evidence type="ECO:0000256" key="2">
    <source>
        <dbReference type="ARBA" id="ARBA00022741"/>
    </source>
</evidence>
<evidence type="ECO:0000256" key="3">
    <source>
        <dbReference type="ARBA" id="ARBA00022840"/>
    </source>
</evidence>
<dbReference type="RefSeq" id="XP_005536599.1">
    <property type="nucleotide sequence ID" value="XM_005536542.1"/>
</dbReference>
<dbReference type="SMART" id="SM00533">
    <property type="entry name" value="MUTSd"/>
    <property type="match status" value="1"/>
</dbReference>
<dbReference type="SMART" id="SM00534">
    <property type="entry name" value="MUTSac"/>
    <property type="match status" value="1"/>
</dbReference>
<dbReference type="GeneID" id="16994326"/>
<comment type="similarity">
    <text evidence="1">Belongs to the DNA mismatch repair MutS family.</text>
</comment>
<dbReference type="eggNOG" id="KOG0220">
    <property type="taxonomic scope" value="Eukaryota"/>
</dbReference>
<dbReference type="InterPro" id="IPR017261">
    <property type="entry name" value="DNA_mismatch_repair_MutS/MSH"/>
</dbReference>
<proteinExistence type="inferred from homology"/>
<dbReference type="SUPFAM" id="SSF48334">
    <property type="entry name" value="DNA repair protein MutS, domain III"/>
    <property type="match status" value="1"/>
</dbReference>
<name>M1VHV7_CYAM1</name>
<dbReference type="PANTHER" id="PTHR11361">
    <property type="entry name" value="DNA MISMATCH REPAIR PROTEIN MUTS FAMILY MEMBER"/>
    <property type="match status" value="1"/>
</dbReference>
<dbReference type="Pfam" id="PF05190">
    <property type="entry name" value="MutS_IV"/>
    <property type="match status" value="1"/>
</dbReference>
<evidence type="ECO:0000313" key="8">
    <source>
        <dbReference type="EMBL" id="BAM80563.1"/>
    </source>
</evidence>
<dbReference type="PIRSF" id="PIRSF037677">
    <property type="entry name" value="DNA_mis_repair_Msh6"/>
    <property type="match status" value="1"/>
</dbReference>
<reference evidence="8 9" key="2">
    <citation type="journal article" date="2007" name="BMC Biol.">
        <title>A 100%-complete sequence reveals unusually simple genomic features in the hot-spring red alga Cyanidioschyzon merolae.</title>
        <authorList>
            <person name="Nozaki H."/>
            <person name="Takano H."/>
            <person name="Misumi O."/>
            <person name="Terasawa K."/>
            <person name="Matsuzaki M."/>
            <person name="Maruyama S."/>
            <person name="Nishida K."/>
            <person name="Yagisawa F."/>
            <person name="Yoshida Y."/>
            <person name="Fujiwara T."/>
            <person name="Takio S."/>
            <person name="Tamura K."/>
            <person name="Chung S.J."/>
            <person name="Nakamura S."/>
            <person name="Kuroiwa H."/>
            <person name="Tanaka K."/>
            <person name="Sato N."/>
            <person name="Kuroiwa T."/>
        </authorList>
    </citation>
    <scope>NUCLEOTIDE SEQUENCE [LARGE SCALE GENOMIC DNA]</scope>
    <source>
        <strain evidence="8 9">10D</strain>
    </source>
</reference>
<dbReference type="InterPro" id="IPR036187">
    <property type="entry name" value="DNA_mismatch_repair_MutS_sf"/>
</dbReference>
<dbReference type="GO" id="GO:0007131">
    <property type="term" value="P:reciprocal meiotic recombination"/>
    <property type="evidence" value="ECO:0007669"/>
    <property type="project" value="TreeGrafter"/>
</dbReference>
<dbReference type="OrthoDB" id="276261at2759"/>
<dbReference type="GO" id="GO:0006298">
    <property type="term" value="P:mismatch repair"/>
    <property type="evidence" value="ECO:0007669"/>
    <property type="project" value="InterPro"/>
</dbReference>
<dbReference type="InterPro" id="IPR045076">
    <property type="entry name" value="MutS"/>
</dbReference>
<dbReference type="Gramene" id="CMK199CT">
    <property type="protein sequence ID" value="CMK199CT"/>
    <property type="gene ID" value="CMK199C"/>
</dbReference>
<dbReference type="STRING" id="280699.M1VHV7"/>
<dbReference type="Proteomes" id="UP000007014">
    <property type="component" value="Chromosome 11"/>
</dbReference>
<dbReference type="GO" id="GO:0140664">
    <property type="term" value="F:ATP-dependent DNA damage sensor activity"/>
    <property type="evidence" value="ECO:0007669"/>
    <property type="project" value="InterPro"/>
</dbReference>
<evidence type="ECO:0000256" key="4">
    <source>
        <dbReference type="ARBA" id="ARBA00023125"/>
    </source>
</evidence>
<feature type="domain" description="DNA mismatch repair protein MutS core" evidence="6">
    <location>
        <begin position="228"/>
        <end position="608"/>
    </location>
</feature>
<dbReference type="SUPFAM" id="SSF52540">
    <property type="entry name" value="P-loop containing nucleoside triphosphate hydrolases"/>
    <property type="match status" value="1"/>
</dbReference>
<dbReference type="KEGG" id="cme:CYME_CMK199C"/>
<keyword evidence="9" id="KW-1185">Reference proteome</keyword>
<dbReference type="GO" id="GO:0005634">
    <property type="term" value="C:nucleus"/>
    <property type="evidence" value="ECO:0007669"/>
    <property type="project" value="TreeGrafter"/>
</dbReference>